<proteinExistence type="predicted"/>
<evidence type="ECO:0000313" key="2">
    <source>
        <dbReference type="Proteomes" id="UP001362999"/>
    </source>
</evidence>
<dbReference type="Proteomes" id="UP001362999">
    <property type="component" value="Unassembled WGS sequence"/>
</dbReference>
<dbReference type="EMBL" id="JAWWNJ010000020">
    <property type="protein sequence ID" value="KAK7035144.1"/>
    <property type="molecule type" value="Genomic_DNA"/>
</dbReference>
<dbReference type="AlphaFoldDB" id="A0AAW0C972"/>
<gene>
    <name evidence="1" type="ORF">R3P38DRAFT_3493949</name>
</gene>
<organism evidence="1 2">
    <name type="scientific">Favolaschia claudopus</name>
    <dbReference type="NCBI Taxonomy" id="2862362"/>
    <lineage>
        <taxon>Eukaryota</taxon>
        <taxon>Fungi</taxon>
        <taxon>Dikarya</taxon>
        <taxon>Basidiomycota</taxon>
        <taxon>Agaricomycotina</taxon>
        <taxon>Agaricomycetes</taxon>
        <taxon>Agaricomycetidae</taxon>
        <taxon>Agaricales</taxon>
        <taxon>Marasmiineae</taxon>
        <taxon>Mycenaceae</taxon>
        <taxon>Favolaschia</taxon>
    </lineage>
</organism>
<keyword evidence="2" id="KW-1185">Reference proteome</keyword>
<evidence type="ECO:0000313" key="1">
    <source>
        <dbReference type="EMBL" id="KAK7035144.1"/>
    </source>
</evidence>
<sequence length="195" mass="22180">MSYAEYSTLHHQTRFSAEFFNTITLADVEGLFQNDVLPHVLPRDSVTKWNLDRTVPSAIAEIVVAAGEEIPCYHDLFSFRGGLYRGKIKREIWSRFRKKMGLDASESVVSGVWHYKKVQKNFLKLTFGAKCGLFVLEEKVIDIHSHRVEPGPGSKARNLFQTFGPFQENPRKTGALVAISKSGKKFVTNCWPQPY</sequence>
<comment type="caution">
    <text evidence="1">The sequence shown here is derived from an EMBL/GenBank/DDBJ whole genome shotgun (WGS) entry which is preliminary data.</text>
</comment>
<reference evidence="1 2" key="1">
    <citation type="journal article" date="2024" name="J Genomics">
        <title>Draft genome sequencing and assembly of Favolaschia claudopus CIRM-BRFM 2984 isolated from oak limbs.</title>
        <authorList>
            <person name="Navarro D."/>
            <person name="Drula E."/>
            <person name="Chaduli D."/>
            <person name="Cazenave R."/>
            <person name="Ahrendt S."/>
            <person name="Wang J."/>
            <person name="Lipzen A."/>
            <person name="Daum C."/>
            <person name="Barry K."/>
            <person name="Grigoriev I.V."/>
            <person name="Favel A."/>
            <person name="Rosso M.N."/>
            <person name="Martin F."/>
        </authorList>
    </citation>
    <scope>NUCLEOTIDE SEQUENCE [LARGE SCALE GENOMIC DNA]</scope>
    <source>
        <strain evidence="1 2">CIRM-BRFM 2984</strain>
    </source>
</reference>
<protein>
    <submittedName>
        <fullName evidence="1">Uncharacterized protein</fullName>
    </submittedName>
</protein>
<accession>A0AAW0C972</accession>
<name>A0AAW0C972_9AGAR</name>